<dbReference type="InterPro" id="IPR036388">
    <property type="entry name" value="WH-like_DNA-bd_sf"/>
</dbReference>
<evidence type="ECO:0000313" key="6">
    <source>
        <dbReference type="EMBL" id="GAA5153750.1"/>
    </source>
</evidence>
<evidence type="ECO:0000256" key="1">
    <source>
        <dbReference type="ARBA" id="ARBA00009437"/>
    </source>
</evidence>
<evidence type="ECO:0000313" key="7">
    <source>
        <dbReference type="Proteomes" id="UP001428817"/>
    </source>
</evidence>
<dbReference type="Gene3D" id="1.10.10.10">
    <property type="entry name" value="Winged helix-like DNA-binding domain superfamily/Winged helix DNA-binding domain"/>
    <property type="match status" value="1"/>
</dbReference>
<keyword evidence="4" id="KW-0804">Transcription</keyword>
<evidence type="ECO:0000256" key="4">
    <source>
        <dbReference type="ARBA" id="ARBA00023163"/>
    </source>
</evidence>
<dbReference type="PANTHER" id="PTHR30346">
    <property type="entry name" value="TRANSCRIPTIONAL DUAL REGULATOR HCAR-RELATED"/>
    <property type="match status" value="1"/>
</dbReference>
<dbReference type="InterPro" id="IPR000847">
    <property type="entry name" value="LysR_HTH_N"/>
</dbReference>
<dbReference type="Pfam" id="PF03466">
    <property type="entry name" value="LysR_substrate"/>
    <property type="match status" value="1"/>
</dbReference>
<organism evidence="6 7">
    <name type="scientific">Pseudonocardia eucalypti</name>
    <dbReference type="NCBI Taxonomy" id="648755"/>
    <lineage>
        <taxon>Bacteria</taxon>
        <taxon>Bacillati</taxon>
        <taxon>Actinomycetota</taxon>
        <taxon>Actinomycetes</taxon>
        <taxon>Pseudonocardiales</taxon>
        <taxon>Pseudonocardiaceae</taxon>
        <taxon>Pseudonocardia</taxon>
    </lineage>
</organism>
<name>A0ABP9Q2K6_9PSEU</name>
<dbReference type="EMBL" id="BAABJP010000008">
    <property type="protein sequence ID" value="GAA5153750.1"/>
    <property type="molecule type" value="Genomic_DNA"/>
</dbReference>
<evidence type="ECO:0000256" key="2">
    <source>
        <dbReference type="ARBA" id="ARBA00023015"/>
    </source>
</evidence>
<comment type="caution">
    <text evidence="6">The sequence shown here is derived from an EMBL/GenBank/DDBJ whole genome shotgun (WGS) entry which is preliminary data.</text>
</comment>
<reference evidence="7" key="1">
    <citation type="journal article" date="2019" name="Int. J. Syst. Evol. Microbiol.">
        <title>The Global Catalogue of Microorganisms (GCM) 10K type strain sequencing project: providing services to taxonomists for standard genome sequencing and annotation.</title>
        <authorList>
            <consortium name="The Broad Institute Genomics Platform"/>
            <consortium name="The Broad Institute Genome Sequencing Center for Infectious Disease"/>
            <person name="Wu L."/>
            <person name="Ma J."/>
        </authorList>
    </citation>
    <scope>NUCLEOTIDE SEQUENCE [LARGE SCALE GENOMIC DNA]</scope>
    <source>
        <strain evidence="7">JCM 18303</strain>
    </source>
</reference>
<comment type="similarity">
    <text evidence="1">Belongs to the LysR transcriptional regulatory family.</text>
</comment>
<dbReference type="Proteomes" id="UP001428817">
    <property type="component" value="Unassembled WGS sequence"/>
</dbReference>
<evidence type="ECO:0000259" key="5">
    <source>
        <dbReference type="PROSITE" id="PS50931"/>
    </source>
</evidence>
<dbReference type="SUPFAM" id="SSF53850">
    <property type="entry name" value="Periplasmic binding protein-like II"/>
    <property type="match status" value="1"/>
</dbReference>
<dbReference type="PANTHER" id="PTHR30346:SF28">
    <property type="entry name" value="HTH-TYPE TRANSCRIPTIONAL REGULATOR CYNR"/>
    <property type="match status" value="1"/>
</dbReference>
<dbReference type="PRINTS" id="PR00039">
    <property type="entry name" value="HTHLYSR"/>
</dbReference>
<feature type="domain" description="HTH lysR-type" evidence="5">
    <location>
        <begin position="1"/>
        <end position="58"/>
    </location>
</feature>
<accession>A0ABP9Q2K6</accession>
<proteinExistence type="inferred from homology"/>
<evidence type="ECO:0000256" key="3">
    <source>
        <dbReference type="ARBA" id="ARBA00023125"/>
    </source>
</evidence>
<sequence>MEFRQIEHFVAVVEHGGFSPAARSVRIVQSALSTSVRNLERELGAALFERTTRRVALTEAGRAFLPAARRVLAEAVTGVDAVRAVAGLSRGRVAIGAIQWLGPVDLPAELAAFHRTYPEIQISVLNAPVTELIERLRGGDLDLAYLAEDGPVPDDLASQVVYREKLMLIMPEGHRLAGRDRVSWLELADEPFVEFSEGSAVTGLLRRVSAELGLRRRIVGQVTQLGLQLGLVSSGIGVAIVQGTLATTTPGLAVAELTEPASEWQVSLVSRAPRPTNPAAVALREHLSRRA</sequence>
<keyword evidence="2" id="KW-0805">Transcription regulation</keyword>
<dbReference type="SUPFAM" id="SSF46785">
    <property type="entry name" value="Winged helix' DNA-binding domain"/>
    <property type="match status" value="1"/>
</dbReference>
<dbReference type="Gene3D" id="3.40.190.290">
    <property type="match status" value="1"/>
</dbReference>
<keyword evidence="3" id="KW-0238">DNA-binding</keyword>
<dbReference type="RefSeq" id="WP_185061725.1">
    <property type="nucleotide sequence ID" value="NZ_BAABJP010000008.1"/>
</dbReference>
<dbReference type="Pfam" id="PF00126">
    <property type="entry name" value="HTH_1"/>
    <property type="match status" value="1"/>
</dbReference>
<keyword evidence="7" id="KW-1185">Reference proteome</keyword>
<dbReference type="InterPro" id="IPR036390">
    <property type="entry name" value="WH_DNA-bd_sf"/>
</dbReference>
<dbReference type="PROSITE" id="PS50931">
    <property type="entry name" value="HTH_LYSR"/>
    <property type="match status" value="1"/>
</dbReference>
<dbReference type="InterPro" id="IPR005119">
    <property type="entry name" value="LysR_subst-bd"/>
</dbReference>
<gene>
    <name evidence="6" type="ORF">GCM10023321_24500</name>
</gene>
<protein>
    <submittedName>
        <fullName evidence="6">LysR family transcriptional regulator</fullName>
    </submittedName>
</protein>